<keyword evidence="2" id="KW-1133">Transmembrane helix</keyword>
<keyword evidence="2" id="KW-0812">Transmembrane</keyword>
<dbReference type="Pfam" id="PF06541">
    <property type="entry name" value="ABC_trans_CmpB"/>
    <property type="match status" value="1"/>
</dbReference>
<reference evidence="4" key="1">
    <citation type="journal article" date="2023" name="Int. J. Syst. Evol. Microbiol.">
        <title>Claveliimonas bilis gen. nov., sp. nov., deoxycholic acid-producing bacteria isolated from human faeces, and reclassification of Sellimonas monacensis Zenner et al. 2021 as Claveliimonas monacensis comb. nov.</title>
        <authorList>
            <person name="Hisatomi A."/>
            <person name="Kastawa N.W.E.P.G."/>
            <person name="Song I."/>
            <person name="Ohkuma M."/>
            <person name="Fukiya S."/>
            <person name="Sakamoto M."/>
        </authorList>
    </citation>
    <scope>NUCLEOTIDE SEQUENCE [LARGE SCALE GENOMIC DNA]</scope>
    <source>
        <strain evidence="4">12BBH14</strain>
    </source>
</reference>
<accession>A0ABM8I3U0</accession>
<feature type="transmembrane region" description="Helical" evidence="2">
    <location>
        <begin position="37"/>
        <end position="57"/>
    </location>
</feature>
<feature type="coiled-coil region" evidence="1">
    <location>
        <begin position="197"/>
        <end position="253"/>
    </location>
</feature>
<feature type="transmembrane region" description="Helical" evidence="2">
    <location>
        <begin position="104"/>
        <end position="128"/>
    </location>
</feature>
<feature type="transmembrane region" description="Helical" evidence="2">
    <location>
        <begin position="63"/>
        <end position="83"/>
    </location>
</feature>
<dbReference type="EMBL" id="AP027742">
    <property type="protein sequence ID" value="BDZ76793.1"/>
    <property type="molecule type" value="Genomic_DNA"/>
</dbReference>
<evidence type="ECO:0000313" key="4">
    <source>
        <dbReference type="Proteomes" id="UP001305815"/>
    </source>
</evidence>
<feature type="transmembrane region" description="Helical" evidence="2">
    <location>
        <begin position="6"/>
        <end position="25"/>
    </location>
</feature>
<keyword evidence="2" id="KW-0472">Membrane</keyword>
<keyword evidence="1" id="KW-0175">Coiled coil</keyword>
<dbReference type="RefSeq" id="WP_316266378.1">
    <property type="nucleotide sequence ID" value="NZ_AP027742.1"/>
</dbReference>
<protein>
    <submittedName>
        <fullName evidence="3">Membrane protein</fullName>
    </submittedName>
</protein>
<evidence type="ECO:0000256" key="1">
    <source>
        <dbReference type="SAM" id="Coils"/>
    </source>
</evidence>
<name>A0ABM8I3U0_9FIRM</name>
<sequence length="290" mass="33652">MEAYRLIAYFFIYGFAGWCVEVAFASVKERRFVNRGFLNGPICPVYGVGVGAVVTLLEPWKDHLVLLYVASVILVTFIEWLTGYAMDKIFHHKWWDYSEMPLNIGGYVCLLFSLVWGAACVVIMKIVHPMTEKLTELVPFPLGLTLCVLFIIVLAVDIAVTSAGILKLNKRLEAMEKIAMELHEISDKMGINIHENVMDAVEKLERLEDRKEEFLEKYGEFSDLKEDLKEDIRGDMRMRREELKKRYEELAAASTHVSRRLAKAFPKMESRKHREILNELRERMEKRKTL</sequence>
<feature type="transmembrane region" description="Helical" evidence="2">
    <location>
        <begin position="140"/>
        <end position="166"/>
    </location>
</feature>
<evidence type="ECO:0000313" key="3">
    <source>
        <dbReference type="EMBL" id="BDZ76793.1"/>
    </source>
</evidence>
<dbReference type="InterPro" id="IPR010540">
    <property type="entry name" value="CmpB_TMEM229"/>
</dbReference>
<keyword evidence="4" id="KW-1185">Reference proteome</keyword>
<proteinExistence type="predicted"/>
<evidence type="ECO:0000256" key="2">
    <source>
        <dbReference type="SAM" id="Phobius"/>
    </source>
</evidence>
<dbReference type="Proteomes" id="UP001305815">
    <property type="component" value="Chromosome"/>
</dbReference>
<gene>
    <name evidence="3" type="ORF">Lac1_09760</name>
</gene>
<organism evidence="3 4">
    <name type="scientific">Claveliimonas bilis</name>
    <dbReference type="NCBI Taxonomy" id="3028070"/>
    <lineage>
        <taxon>Bacteria</taxon>
        <taxon>Bacillati</taxon>
        <taxon>Bacillota</taxon>
        <taxon>Clostridia</taxon>
        <taxon>Lachnospirales</taxon>
        <taxon>Lachnospiraceae</taxon>
        <taxon>Claveliimonas</taxon>
    </lineage>
</organism>